<dbReference type="InterPro" id="IPR013783">
    <property type="entry name" value="Ig-like_fold"/>
</dbReference>
<dbReference type="Gene3D" id="2.60.40.10">
    <property type="entry name" value="Immunoglobulins"/>
    <property type="match status" value="1"/>
</dbReference>
<comment type="caution">
    <text evidence="2">The sequence shown here is derived from an EMBL/GenBank/DDBJ whole genome shotgun (WGS) entry which is preliminary data.</text>
</comment>
<dbReference type="Pfam" id="PF07654">
    <property type="entry name" value="C1-set"/>
    <property type="match status" value="1"/>
</dbReference>
<dbReference type="InterPro" id="IPR003597">
    <property type="entry name" value="Ig_C1-set"/>
</dbReference>
<evidence type="ECO:0000313" key="3">
    <source>
        <dbReference type="Proteomes" id="UP001162483"/>
    </source>
</evidence>
<reference evidence="2" key="1">
    <citation type="submission" date="2023-05" db="EMBL/GenBank/DDBJ databases">
        <authorList>
            <person name="Stuckert A."/>
        </authorList>
    </citation>
    <scope>NUCLEOTIDE SEQUENCE</scope>
</reference>
<protein>
    <recommendedName>
        <fullName evidence="1">Immunoglobulin C1-set domain-containing protein</fullName>
    </recommendedName>
</protein>
<feature type="non-terminal residue" evidence="2">
    <location>
        <position position="114"/>
    </location>
</feature>
<organism evidence="2 3">
    <name type="scientific">Staurois parvus</name>
    <dbReference type="NCBI Taxonomy" id="386267"/>
    <lineage>
        <taxon>Eukaryota</taxon>
        <taxon>Metazoa</taxon>
        <taxon>Chordata</taxon>
        <taxon>Craniata</taxon>
        <taxon>Vertebrata</taxon>
        <taxon>Euteleostomi</taxon>
        <taxon>Amphibia</taxon>
        <taxon>Batrachia</taxon>
        <taxon>Anura</taxon>
        <taxon>Neobatrachia</taxon>
        <taxon>Ranoidea</taxon>
        <taxon>Ranidae</taxon>
        <taxon>Staurois</taxon>
    </lineage>
</organism>
<dbReference type="SUPFAM" id="SSF48726">
    <property type="entry name" value="Immunoglobulin"/>
    <property type="match status" value="1"/>
</dbReference>
<accession>A0ABN9BZG9</accession>
<dbReference type="Proteomes" id="UP001162483">
    <property type="component" value="Unassembled WGS sequence"/>
</dbReference>
<evidence type="ECO:0000313" key="2">
    <source>
        <dbReference type="EMBL" id="CAI9553137.1"/>
    </source>
</evidence>
<dbReference type="InterPro" id="IPR036179">
    <property type="entry name" value="Ig-like_dom_sf"/>
</dbReference>
<sequence>NFYPEAVTIRWVKFSKSNSRNSPWDKDVSVTTLLGNSDGTFSVTSVLTVEPTNRRVNPEMYSSVLSATDPWRRNYYSQLYHDKTNPGIGISMAAVCCIHNLYVSHTVLRIGFIH</sequence>
<feature type="domain" description="Immunoglobulin C1-set" evidence="1">
    <location>
        <begin position="1"/>
        <end position="53"/>
    </location>
</feature>
<dbReference type="EMBL" id="CATNWA010006992">
    <property type="protein sequence ID" value="CAI9553137.1"/>
    <property type="molecule type" value="Genomic_DNA"/>
</dbReference>
<proteinExistence type="predicted"/>
<name>A0ABN9BZG9_9NEOB</name>
<gene>
    <name evidence="2" type="ORF">SPARVUS_LOCUS3993506</name>
</gene>
<evidence type="ECO:0000259" key="1">
    <source>
        <dbReference type="Pfam" id="PF07654"/>
    </source>
</evidence>
<keyword evidence="3" id="KW-1185">Reference proteome</keyword>
<feature type="non-terminal residue" evidence="2">
    <location>
        <position position="1"/>
    </location>
</feature>